<dbReference type="EMBL" id="MDEH01000007">
    <property type="protein sequence ID" value="PPU72019.1"/>
    <property type="molecule type" value="Genomic_DNA"/>
</dbReference>
<feature type="chain" id="PRO_5015436780" evidence="2">
    <location>
        <begin position="45"/>
        <end position="630"/>
    </location>
</feature>
<evidence type="ECO:0000256" key="2">
    <source>
        <dbReference type="SAM" id="SignalP"/>
    </source>
</evidence>
<name>A0A2S7DDZ8_9XANT</name>
<keyword evidence="2" id="KW-0732">Signal</keyword>
<sequence length="630" mass="69489">MTFGRLPASCAARTVAHRPVGIRSMKPLVIAVALALGVCSPLQAQTTPAAASAPATPAWVQTSNGYAQILLSAQAPFQPESATAFGLEGYDDQVADLGPNNAQRYREAMRKARGELQARLASERDANVRQDLQIMIGAAEQNIEGSELNERYLLPWTDAPQLVFSGLNDLLSEQVPAARRAKALDRLKRYLGLLPGSTPITTLARQRYEEQLSNKALLQPTEREVQQALANVDTYVAGIRELFAEYKVAGADDALASMASQLKDYAAWTKKTVLPKARKDTRLPEPLYAFQLKQVGIDIAPQLLIQRAQLEFMETRSVMQQLAPLVAKAKGVQGDDYAQVIRALKRDTIADDQLETHYRGVIDRIDPIIRQQRIVDVPNRQMQMRLGSAAESAASPAPHFRPAPLIGNTGQQGQFVLPLGNPSADGSKAEGSKKDQYDDFNFGSAAWTLSAHEGRPGHELQFTAMVERGVSLARSLFAFNSVNVEGWALYAEAEMVPYEPLDGQLIALQFRLLRAARAMLDPMLNLGLIDRERARQVLEDDVGLSPAMARQELDRYTVRAPGQAGSYFYGYTRILELRMRTELALGKKFDRLAFNNFLLDQGLLPPDQLAKAVETQFIPEQQGGRSKRPN</sequence>
<dbReference type="OrthoDB" id="9769898at2"/>
<dbReference type="AlphaFoldDB" id="A0A2S7DDZ8"/>
<comment type="caution">
    <text evidence="3">The sequence shown here is derived from an EMBL/GenBank/DDBJ whole genome shotgun (WGS) entry which is preliminary data.</text>
</comment>
<evidence type="ECO:0000313" key="3">
    <source>
        <dbReference type="EMBL" id="PPU72019.1"/>
    </source>
</evidence>
<gene>
    <name evidence="3" type="ORF">XmelCFBP4644_13430</name>
</gene>
<proteinExistence type="predicted"/>
<evidence type="ECO:0000313" key="4">
    <source>
        <dbReference type="Proteomes" id="UP000239865"/>
    </source>
</evidence>
<feature type="signal peptide" evidence="2">
    <location>
        <begin position="1"/>
        <end position="44"/>
    </location>
</feature>
<dbReference type="PANTHER" id="PTHR33361">
    <property type="entry name" value="GLR0591 PROTEIN"/>
    <property type="match status" value="1"/>
</dbReference>
<dbReference type="Proteomes" id="UP000239865">
    <property type="component" value="Unassembled WGS sequence"/>
</dbReference>
<protein>
    <submittedName>
        <fullName evidence="3">DUF885 domain-containing protein</fullName>
    </submittedName>
</protein>
<evidence type="ECO:0000256" key="1">
    <source>
        <dbReference type="SAM" id="MobiDB-lite"/>
    </source>
</evidence>
<dbReference type="PANTHER" id="PTHR33361:SF2">
    <property type="entry name" value="DUF885 DOMAIN-CONTAINING PROTEIN"/>
    <property type="match status" value="1"/>
</dbReference>
<reference evidence="3 4" key="1">
    <citation type="submission" date="2016-08" db="EMBL/GenBank/DDBJ databases">
        <authorList>
            <person name="Seilhamer J.J."/>
        </authorList>
    </citation>
    <scope>NUCLEOTIDE SEQUENCE [LARGE SCALE GENOMIC DNA]</scope>
    <source>
        <strain evidence="3 4">CFBP4644</strain>
    </source>
</reference>
<feature type="compositionally biased region" description="Basic and acidic residues" evidence="1">
    <location>
        <begin position="427"/>
        <end position="436"/>
    </location>
</feature>
<dbReference type="Pfam" id="PF05960">
    <property type="entry name" value="DUF885"/>
    <property type="match status" value="1"/>
</dbReference>
<accession>A0A2S7DDZ8</accession>
<feature type="region of interest" description="Disordered" evidence="1">
    <location>
        <begin position="416"/>
        <end position="436"/>
    </location>
</feature>
<organism evidence="3 4">
    <name type="scientific">Xanthomonas melonis</name>
    <dbReference type="NCBI Taxonomy" id="56456"/>
    <lineage>
        <taxon>Bacteria</taxon>
        <taxon>Pseudomonadati</taxon>
        <taxon>Pseudomonadota</taxon>
        <taxon>Gammaproteobacteria</taxon>
        <taxon>Lysobacterales</taxon>
        <taxon>Lysobacteraceae</taxon>
        <taxon>Xanthomonas</taxon>
    </lineage>
</organism>
<dbReference type="InterPro" id="IPR010281">
    <property type="entry name" value="DUF885"/>
</dbReference>